<comment type="catalytic activity">
    <reaction evidence="1">
        <text>Release of a C-terminal amino acid with broad specificity, except for -Pro.</text>
        <dbReference type="EC" id="3.4.17.19"/>
    </reaction>
</comment>
<accession>A0A1H9RS16</accession>
<dbReference type="STRING" id="1186196.SAMN04489841_4516"/>
<keyword evidence="1" id="KW-0645">Protease</keyword>
<dbReference type="EC" id="3.4.17.19" evidence="1"/>
<name>A0A1H9RS16_9EURY</name>
<keyword evidence="1" id="KW-0378">Hydrolase</keyword>
<gene>
    <name evidence="4" type="ORF">SAMN04489841_4516</name>
</gene>
<dbReference type="PIRSF" id="PIRSF006615">
    <property type="entry name" value="Zn_crbxpep_Taq"/>
    <property type="match status" value="1"/>
</dbReference>
<evidence type="ECO:0000313" key="5">
    <source>
        <dbReference type="Proteomes" id="UP000199114"/>
    </source>
</evidence>
<dbReference type="SUPFAM" id="SSF55486">
    <property type="entry name" value="Metalloproteases ('zincins'), catalytic domain"/>
    <property type="match status" value="1"/>
</dbReference>
<organism evidence="4 5">
    <name type="scientific">Natrinema salaciae</name>
    <dbReference type="NCBI Taxonomy" id="1186196"/>
    <lineage>
        <taxon>Archaea</taxon>
        <taxon>Methanobacteriati</taxon>
        <taxon>Methanobacteriota</taxon>
        <taxon>Stenosarchaea group</taxon>
        <taxon>Halobacteria</taxon>
        <taxon>Halobacteriales</taxon>
        <taxon>Natrialbaceae</taxon>
        <taxon>Natrinema</taxon>
    </lineage>
</organism>
<feature type="active site" description="Proton donor/acceptor" evidence="3">
    <location>
        <position position="254"/>
    </location>
</feature>
<proteinExistence type="inferred from homology"/>
<comment type="function">
    <text evidence="1">Broad specificity carboxypetidase that releases amino acids sequentially from the C-terminus, including neutral, aromatic, polar and basic residues.</text>
</comment>
<dbReference type="PANTHER" id="PTHR34217:SF1">
    <property type="entry name" value="CARBOXYPEPTIDASE 1"/>
    <property type="match status" value="1"/>
</dbReference>
<evidence type="ECO:0000256" key="2">
    <source>
        <dbReference type="PIRSR" id="PIRSR006615-1"/>
    </source>
</evidence>
<dbReference type="Gene3D" id="1.10.1370.30">
    <property type="match status" value="1"/>
</dbReference>
<evidence type="ECO:0000313" key="4">
    <source>
        <dbReference type="EMBL" id="SER75447.1"/>
    </source>
</evidence>
<dbReference type="PANTHER" id="PTHR34217">
    <property type="entry name" value="METAL-DEPENDENT CARBOXYPEPTIDASE"/>
    <property type="match status" value="1"/>
</dbReference>
<comment type="similarity">
    <text evidence="1">Belongs to the peptidase M32 family.</text>
</comment>
<evidence type="ECO:0000256" key="3">
    <source>
        <dbReference type="PIRSR" id="PIRSR006615-2"/>
    </source>
</evidence>
<dbReference type="GO" id="GO:0046872">
    <property type="term" value="F:metal ion binding"/>
    <property type="evidence" value="ECO:0007669"/>
    <property type="project" value="UniProtKB-KW"/>
</dbReference>
<feature type="binding site" evidence="2">
    <location>
        <position position="283"/>
    </location>
    <ligand>
        <name>Zn(2+)</name>
        <dbReference type="ChEBI" id="CHEBI:29105"/>
        <note>catalytic</note>
    </ligand>
</feature>
<keyword evidence="1 2" id="KW-0479">Metal-binding</keyword>
<dbReference type="CDD" id="cd06460">
    <property type="entry name" value="M32_Taq"/>
    <property type="match status" value="1"/>
</dbReference>
<dbReference type="EMBL" id="FOFD01000007">
    <property type="protein sequence ID" value="SER75447.1"/>
    <property type="molecule type" value="Genomic_DNA"/>
</dbReference>
<feature type="binding site" evidence="2">
    <location>
        <position position="257"/>
    </location>
    <ligand>
        <name>Zn(2+)</name>
        <dbReference type="ChEBI" id="CHEBI:29105"/>
        <note>catalytic</note>
    </ligand>
</feature>
<keyword evidence="1" id="KW-0482">Metalloprotease</keyword>
<keyword evidence="1 4" id="KW-0121">Carboxypeptidase</keyword>
<dbReference type="PROSITE" id="PS52034">
    <property type="entry name" value="PEPTIDASE_M32"/>
    <property type="match status" value="1"/>
</dbReference>
<evidence type="ECO:0000256" key="1">
    <source>
        <dbReference type="PIRNR" id="PIRNR006615"/>
    </source>
</evidence>
<dbReference type="OrthoDB" id="7244at2157"/>
<reference evidence="5" key="1">
    <citation type="submission" date="2016-10" db="EMBL/GenBank/DDBJ databases">
        <authorList>
            <person name="Varghese N."/>
            <person name="Submissions S."/>
        </authorList>
    </citation>
    <scope>NUCLEOTIDE SEQUENCE [LARGE SCALE GENOMIC DNA]</scope>
    <source>
        <strain evidence="5">DSM 25055</strain>
    </source>
</reference>
<comment type="cofactor">
    <cofactor evidence="2">
        <name>Zn(2+)</name>
        <dbReference type="ChEBI" id="CHEBI:29105"/>
    </cofactor>
    <text evidence="2">Binds 1 zinc ion per subunit.</text>
</comment>
<dbReference type="AlphaFoldDB" id="A0A1H9RS16"/>
<dbReference type="Pfam" id="PF02074">
    <property type="entry name" value="Peptidase_M32"/>
    <property type="match status" value="1"/>
</dbReference>
<keyword evidence="2" id="KW-0862">Zinc</keyword>
<dbReference type="Proteomes" id="UP000199114">
    <property type="component" value="Unassembled WGS sequence"/>
</dbReference>
<dbReference type="GO" id="GO:0004181">
    <property type="term" value="F:metallocarboxypeptidase activity"/>
    <property type="evidence" value="ECO:0007669"/>
    <property type="project" value="UniProtKB-UniRule"/>
</dbReference>
<sequence length="488" mass="56059">MLIDRYRRFVSIHDANGVLLWDEYVTMPEGGRAVRSQQRATLETLAQKQITDSEIEELLDTVDEDQLTDAEAANVREIRREYEQATGVPTSIKEDLSELTSEAHPAWNEAKNTDDFSVFAPYLRKIVEKKRDYAIAVDPDTDPYETLVGEFVPQLDFDTVERTILGVKNELLPLLEEIHRSDVSLNTNAVHGDYDEKEQFAAGRDLLDLIGFDWDRGRLDTFDQPGTFGFPSDARVCTWTDRSLYQTLYTTAHEAGHGLYAQGLPEEKYGTPLGQDRGTLVHESQAALWENRVFAHRTFWDTFLPTLKERFPDIDAPAQEAYESVNYVRERNPVWVEADELTGQIHVLLRFEIERDLINGNINVEEVPAVWNEKTEEYFGVRPDTVAKGCLQDIHWVQGNIGYFPTYTLGNALAAQFTAALERELGDIGDLIRDDEIDRILEWTQEHIHRHGRRYTTPTLIRRVTGESLSADDFIDYTTRKYSKLYDL</sequence>
<keyword evidence="5" id="KW-1185">Reference proteome</keyword>
<dbReference type="InterPro" id="IPR001333">
    <property type="entry name" value="Peptidase_M32_Taq"/>
</dbReference>
<feature type="binding site" evidence="2">
    <location>
        <position position="253"/>
    </location>
    <ligand>
        <name>Zn(2+)</name>
        <dbReference type="ChEBI" id="CHEBI:29105"/>
        <note>catalytic</note>
    </ligand>
</feature>
<dbReference type="GO" id="GO:0006508">
    <property type="term" value="P:proteolysis"/>
    <property type="evidence" value="ECO:0007669"/>
    <property type="project" value="UniProtKB-UniRule"/>
</dbReference>
<protein>
    <recommendedName>
        <fullName evidence="1">Metal-dependent carboxypeptidase</fullName>
        <ecNumber evidence="1">3.4.17.19</ecNumber>
    </recommendedName>
</protein>